<dbReference type="PROSITE" id="PS00803">
    <property type="entry name" value="CALRETICULIN_1"/>
    <property type="match status" value="1"/>
</dbReference>
<evidence type="ECO:0000256" key="5">
    <source>
        <dbReference type="ARBA" id="ARBA00022734"/>
    </source>
</evidence>
<dbReference type="PROSITE" id="PS00805">
    <property type="entry name" value="CALRETICULIN_REPEAT"/>
    <property type="match status" value="1"/>
</dbReference>
<evidence type="ECO:0000256" key="13">
    <source>
        <dbReference type="PIRSR" id="PIRSR002356-1"/>
    </source>
</evidence>
<dbReference type="Proteomes" id="UP000265515">
    <property type="component" value="Unassembled WGS sequence"/>
</dbReference>
<dbReference type="PRINTS" id="PR00626">
    <property type="entry name" value="CALRETICULIN"/>
</dbReference>
<gene>
    <name evidence="17" type="ORF">CBR_g12711</name>
</gene>
<dbReference type="GO" id="GO:0005788">
    <property type="term" value="C:endoplasmic reticulum lumen"/>
    <property type="evidence" value="ECO:0007669"/>
    <property type="project" value="UniProtKB-SubCell"/>
</dbReference>
<dbReference type="InterPro" id="IPR001580">
    <property type="entry name" value="Calret/calnex"/>
</dbReference>
<evidence type="ECO:0000256" key="2">
    <source>
        <dbReference type="ARBA" id="ARBA00010983"/>
    </source>
</evidence>
<feature type="disulfide bond" evidence="14">
    <location>
        <begin position="106"/>
        <end position="138"/>
    </location>
</feature>
<feature type="binding site" evidence="13">
    <location>
        <position position="319"/>
    </location>
    <ligand>
        <name>an alpha-D-glucoside</name>
        <dbReference type="ChEBI" id="CHEBI:22390"/>
    </ligand>
</feature>
<sequence length="435" mass="49308">MRALLPIVALLGCFSVVAATVAFEERFDDTWDKRWVVSSWKKSEGTAGQWKHTAGKWYGDPEEDKGIQTTPDARFFAISAGFPEFSNKGKTLVLQFSVKHEQDIDCGGGYVKLLPDGGDMASFGGDTPYSIMFGPDICGSSTKRVHAIITYKGKNHLIKKDVKCETDQLTHVYTFIIRPDNTYSILIDNVEKSSGSLYDDWDFLPPSKIKDPSAKKPEDWVDEEYMDDPEDKKPEGWDDIPKEIVDPEATKPEDWDESEDGEWEAPRIPNPDYKGEWTPKRIKNPAYKGKWSAPLIENPDFVNDSEVYVLPPLKYVGIELWQVKSGTIFDNILVTDDADYAKKFAEDTWGKNKDGEKKMYDEDKKAEEEKLEEERKRIAEESKNDDDEDDEDGASVEEPTADLPEEGVEEDSAADKEDEPPEIEEVAKEAEKDEL</sequence>
<evidence type="ECO:0000313" key="18">
    <source>
        <dbReference type="Proteomes" id="UP000265515"/>
    </source>
</evidence>
<evidence type="ECO:0000256" key="10">
    <source>
        <dbReference type="ARBA" id="ARBA00023186"/>
    </source>
</evidence>
<keyword evidence="7 12" id="KW-0256">Endoplasmic reticulum</keyword>
<evidence type="ECO:0000256" key="9">
    <source>
        <dbReference type="ARBA" id="ARBA00022837"/>
    </source>
</evidence>
<dbReference type="GO" id="GO:0005789">
    <property type="term" value="C:endoplasmic reticulum membrane"/>
    <property type="evidence" value="ECO:0007669"/>
    <property type="project" value="TreeGrafter"/>
</dbReference>
<keyword evidence="3" id="KW-0479">Metal-binding</keyword>
<feature type="binding site" evidence="13">
    <location>
        <position position="112"/>
    </location>
    <ligand>
        <name>an alpha-D-glucoside</name>
        <dbReference type="ChEBI" id="CHEBI:22390"/>
    </ligand>
</feature>
<feature type="compositionally biased region" description="Acidic residues" evidence="16">
    <location>
        <begin position="220"/>
        <end position="229"/>
    </location>
</feature>
<accession>A0A388KSK6</accession>
<evidence type="ECO:0000256" key="12">
    <source>
        <dbReference type="PIRNR" id="PIRNR002356"/>
    </source>
</evidence>
<feature type="compositionally biased region" description="Basic and acidic residues" evidence="16">
    <location>
        <begin position="425"/>
        <end position="435"/>
    </location>
</feature>
<feature type="compositionally biased region" description="Basic and acidic residues" evidence="16">
    <location>
        <begin position="344"/>
        <end position="382"/>
    </location>
</feature>
<dbReference type="InterPro" id="IPR013320">
    <property type="entry name" value="ConA-like_dom_sf"/>
</dbReference>
<feature type="region of interest" description="Disordered" evidence="16">
    <location>
        <begin position="344"/>
        <end position="435"/>
    </location>
</feature>
<feature type="compositionally biased region" description="Acidic residues" evidence="16">
    <location>
        <begin position="383"/>
        <end position="424"/>
    </location>
</feature>
<keyword evidence="5" id="KW-0430">Lectin</keyword>
<dbReference type="InterPro" id="IPR018124">
    <property type="entry name" value="Calret/calnex_CS"/>
</dbReference>
<evidence type="ECO:0000256" key="7">
    <source>
        <dbReference type="ARBA" id="ARBA00022824"/>
    </source>
</evidence>
<evidence type="ECO:0000256" key="15">
    <source>
        <dbReference type="RuleBase" id="RU362126"/>
    </source>
</evidence>
<keyword evidence="8" id="KW-0862">Zinc</keyword>
<evidence type="ECO:0000256" key="14">
    <source>
        <dbReference type="PIRSR" id="PIRSR002356-3"/>
    </source>
</evidence>
<dbReference type="PANTHER" id="PTHR11073:SF2">
    <property type="entry name" value="CALRETICULIN"/>
    <property type="match status" value="1"/>
</dbReference>
<dbReference type="GO" id="GO:0006457">
    <property type="term" value="P:protein folding"/>
    <property type="evidence" value="ECO:0007669"/>
    <property type="project" value="InterPro"/>
</dbReference>
<dbReference type="AlphaFoldDB" id="A0A388KSK6"/>
<comment type="similarity">
    <text evidence="2 12 15">Belongs to the calreticulin family.</text>
</comment>
<evidence type="ECO:0000256" key="16">
    <source>
        <dbReference type="SAM" id="MobiDB-lite"/>
    </source>
</evidence>
<name>A0A388KSK6_CHABU</name>
<keyword evidence="6" id="KW-0677">Repeat</keyword>
<dbReference type="GO" id="GO:0030246">
    <property type="term" value="F:carbohydrate binding"/>
    <property type="evidence" value="ECO:0007669"/>
    <property type="project" value="UniProtKB-KW"/>
</dbReference>
<dbReference type="FunFam" id="2.60.120.200:FF:000018">
    <property type="entry name" value="Calreticulin 1b"/>
    <property type="match status" value="1"/>
</dbReference>
<evidence type="ECO:0000256" key="3">
    <source>
        <dbReference type="ARBA" id="ARBA00022723"/>
    </source>
</evidence>
<feature type="compositionally biased region" description="Basic and acidic residues" evidence="16">
    <location>
        <begin position="230"/>
        <end position="253"/>
    </location>
</feature>
<evidence type="ECO:0000256" key="11">
    <source>
        <dbReference type="ARBA" id="ARBA00037091"/>
    </source>
</evidence>
<feature type="signal peptide" evidence="15">
    <location>
        <begin position="1"/>
        <end position="19"/>
    </location>
</feature>
<dbReference type="PANTHER" id="PTHR11073">
    <property type="entry name" value="CALRETICULIN AND CALNEXIN"/>
    <property type="match status" value="1"/>
</dbReference>
<evidence type="ECO:0000256" key="8">
    <source>
        <dbReference type="ARBA" id="ARBA00022833"/>
    </source>
</evidence>
<evidence type="ECO:0000256" key="1">
    <source>
        <dbReference type="ARBA" id="ARBA00004319"/>
    </source>
</evidence>
<organism evidence="17 18">
    <name type="scientific">Chara braunii</name>
    <name type="common">Braun's stonewort</name>
    <dbReference type="NCBI Taxonomy" id="69332"/>
    <lineage>
        <taxon>Eukaryota</taxon>
        <taxon>Viridiplantae</taxon>
        <taxon>Streptophyta</taxon>
        <taxon>Charophyceae</taxon>
        <taxon>Charales</taxon>
        <taxon>Characeae</taxon>
        <taxon>Chara</taxon>
    </lineage>
</organism>
<dbReference type="InterPro" id="IPR009169">
    <property type="entry name" value="Calreticulin"/>
</dbReference>
<feature type="binding site" evidence="13">
    <location>
        <position position="129"/>
    </location>
    <ligand>
        <name>an alpha-D-glucoside</name>
        <dbReference type="ChEBI" id="CHEBI:22390"/>
    </ligand>
</feature>
<keyword evidence="9" id="KW-0106">Calcium</keyword>
<dbReference type="PROSITE" id="PS00804">
    <property type="entry name" value="CALRETICULIN_2"/>
    <property type="match status" value="1"/>
</dbReference>
<dbReference type="STRING" id="69332.A0A388KSK6"/>
<dbReference type="OMA" id="KRDEICA"/>
<dbReference type="Gene3D" id="2.10.250.10">
    <property type="entry name" value="Calreticulin/calnexin, P domain"/>
    <property type="match status" value="1"/>
</dbReference>
<dbReference type="FunFam" id="2.10.250.10:FF:000002">
    <property type="entry name" value="Calreticulin"/>
    <property type="match status" value="1"/>
</dbReference>
<evidence type="ECO:0000256" key="6">
    <source>
        <dbReference type="ARBA" id="ARBA00022737"/>
    </source>
</evidence>
<dbReference type="OrthoDB" id="1938156at2759"/>
<comment type="caution">
    <text evidence="17">The sequence shown here is derived from an EMBL/GenBank/DDBJ whole genome shotgun (WGS) entry which is preliminary data.</text>
</comment>
<feature type="chain" id="PRO_5017104726" description="Calreticulin" evidence="15">
    <location>
        <begin position="20"/>
        <end position="435"/>
    </location>
</feature>
<dbReference type="GO" id="GO:0051082">
    <property type="term" value="F:unfolded protein binding"/>
    <property type="evidence" value="ECO:0007669"/>
    <property type="project" value="InterPro"/>
</dbReference>
<feature type="compositionally biased region" description="Basic and acidic residues" evidence="16">
    <location>
        <begin position="208"/>
        <end position="219"/>
    </location>
</feature>
<comment type="subcellular location">
    <subcellularLocation>
        <location evidence="1 12">Endoplasmic reticulum lumen</location>
    </subcellularLocation>
</comment>
<dbReference type="GO" id="GO:0005509">
    <property type="term" value="F:calcium ion binding"/>
    <property type="evidence" value="ECO:0007669"/>
    <property type="project" value="InterPro"/>
</dbReference>
<dbReference type="GO" id="GO:0036503">
    <property type="term" value="P:ERAD pathway"/>
    <property type="evidence" value="ECO:0007669"/>
    <property type="project" value="TreeGrafter"/>
</dbReference>
<evidence type="ECO:0000256" key="4">
    <source>
        <dbReference type="ARBA" id="ARBA00022729"/>
    </source>
</evidence>
<dbReference type="Gramene" id="GBG72992">
    <property type="protein sequence ID" value="GBG72992"/>
    <property type="gene ID" value="CBR_g12711"/>
</dbReference>
<comment type="function">
    <text evidence="11">Molecular calcium-binding chaperone promoting folding, oligomeric assembly and quality control in the ER via the calreticulin/calnexin cycle. This lectin may interact transiently with almost all of the monoglucosylated glycoproteins that are synthesized in the ER.</text>
</comment>
<feature type="region of interest" description="Disordered" evidence="16">
    <location>
        <begin position="208"/>
        <end position="276"/>
    </location>
</feature>
<dbReference type="Pfam" id="PF00262">
    <property type="entry name" value="Calreticulin"/>
    <property type="match status" value="2"/>
</dbReference>
<keyword evidence="14" id="KW-1015">Disulfide bond</keyword>
<dbReference type="Gene3D" id="2.60.120.200">
    <property type="match status" value="1"/>
</dbReference>
<protein>
    <recommendedName>
        <fullName evidence="12">Calreticulin</fullName>
    </recommendedName>
</protein>
<feature type="binding site" evidence="13">
    <location>
        <position position="110"/>
    </location>
    <ligand>
        <name>an alpha-D-glucoside</name>
        <dbReference type="ChEBI" id="CHEBI:22390"/>
    </ligand>
</feature>
<dbReference type="SUPFAM" id="SSF63887">
    <property type="entry name" value="P-domain of calnexin/calreticulin"/>
    <property type="match status" value="1"/>
</dbReference>
<proteinExistence type="inferred from homology"/>
<dbReference type="InterPro" id="IPR009033">
    <property type="entry name" value="Calreticulin/calnexin_P_dom_sf"/>
</dbReference>
<dbReference type="PIRSF" id="PIRSF002356">
    <property type="entry name" value="Calreticulin"/>
    <property type="match status" value="1"/>
</dbReference>
<keyword evidence="18" id="KW-1185">Reference proteome</keyword>
<keyword evidence="4 15" id="KW-0732">Signal</keyword>
<feature type="compositionally biased region" description="Acidic residues" evidence="16">
    <location>
        <begin position="254"/>
        <end position="263"/>
    </location>
</feature>
<dbReference type="EMBL" id="BFEA01000175">
    <property type="protein sequence ID" value="GBG72992.1"/>
    <property type="molecule type" value="Genomic_DNA"/>
</dbReference>
<dbReference type="SUPFAM" id="SSF49899">
    <property type="entry name" value="Concanavalin A-like lectins/glucanases"/>
    <property type="match status" value="1"/>
</dbReference>
<feature type="binding site" evidence="13">
    <location>
        <position position="136"/>
    </location>
    <ligand>
        <name>an alpha-D-glucoside</name>
        <dbReference type="ChEBI" id="CHEBI:22390"/>
    </ligand>
</feature>
<reference evidence="17 18" key="1">
    <citation type="journal article" date="2018" name="Cell">
        <title>The Chara Genome: Secondary Complexity and Implications for Plant Terrestrialization.</title>
        <authorList>
            <person name="Nishiyama T."/>
            <person name="Sakayama H."/>
            <person name="Vries J.D."/>
            <person name="Buschmann H."/>
            <person name="Saint-Marcoux D."/>
            <person name="Ullrich K.K."/>
            <person name="Haas F.B."/>
            <person name="Vanderstraeten L."/>
            <person name="Becker D."/>
            <person name="Lang D."/>
            <person name="Vosolsobe S."/>
            <person name="Rombauts S."/>
            <person name="Wilhelmsson P.K.I."/>
            <person name="Janitza P."/>
            <person name="Kern R."/>
            <person name="Heyl A."/>
            <person name="Rumpler F."/>
            <person name="Villalobos L.I.A.C."/>
            <person name="Clay J.M."/>
            <person name="Skokan R."/>
            <person name="Toyoda A."/>
            <person name="Suzuki Y."/>
            <person name="Kagoshima H."/>
            <person name="Schijlen E."/>
            <person name="Tajeshwar N."/>
            <person name="Catarino B."/>
            <person name="Hetherington A.J."/>
            <person name="Saltykova A."/>
            <person name="Bonnot C."/>
            <person name="Breuninger H."/>
            <person name="Symeonidi A."/>
            <person name="Radhakrishnan G.V."/>
            <person name="Van Nieuwerburgh F."/>
            <person name="Deforce D."/>
            <person name="Chang C."/>
            <person name="Karol K.G."/>
            <person name="Hedrich R."/>
            <person name="Ulvskov P."/>
            <person name="Glockner G."/>
            <person name="Delwiche C.F."/>
            <person name="Petrasek J."/>
            <person name="Van de Peer Y."/>
            <person name="Friml J."/>
            <person name="Beilby M."/>
            <person name="Dolan L."/>
            <person name="Kohara Y."/>
            <person name="Sugano S."/>
            <person name="Fujiyama A."/>
            <person name="Delaux P.-M."/>
            <person name="Quint M."/>
            <person name="TheiBen G."/>
            <person name="Hagemann M."/>
            <person name="Harholt J."/>
            <person name="Dunand C."/>
            <person name="Zachgo S."/>
            <person name="Langdale J."/>
            <person name="Maumus F."/>
            <person name="Straeten D.V.D."/>
            <person name="Gould S.B."/>
            <person name="Rensing S.A."/>
        </authorList>
    </citation>
    <scope>NUCLEOTIDE SEQUENCE [LARGE SCALE GENOMIC DNA]</scope>
    <source>
        <strain evidence="17 18">S276</strain>
    </source>
</reference>
<keyword evidence="10 12" id="KW-0143">Chaperone</keyword>
<evidence type="ECO:0000313" key="17">
    <source>
        <dbReference type="EMBL" id="GBG72992.1"/>
    </source>
</evidence>